<name>A0A921E7I8_9BACT</name>
<evidence type="ECO:0000256" key="1">
    <source>
        <dbReference type="SAM" id="MobiDB-lite"/>
    </source>
</evidence>
<dbReference type="AlphaFoldDB" id="A0A921E7I8"/>
<comment type="caution">
    <text evidence="2">The sequence shown here is derived from an EMBL/GenBank/DDBJ whole genome shotgun (WGS) entry which is preliminary data.</text>
</comment>
<evidence type="ECO:0000313" key="2">
    <source>
        <dbReference type="EMBL" id="HJE38226.1"/>
    </source>
</evidence>
<accession>A0A921E7I8</accession>
<evidence type="ECO:0000313" key="3">
    <source>
        <dbReference type="Proteomes" id="UP000711407"/>
    </source>
</evidence>
<proteinExistence type="predicted"/>
<sequence length="67" mass="7659">MKITQLKQPERRVSDCTPVQPPAPDRADRPGFRLLTELALRPTVSTLLRSFMGGCTRVHPYVRTPLW</sequence>
<gene>
    <name evidence="2" type="ORF">K8V47_00460</name>
</gene>
<feature type="region of interest" description="Disordered" evidence="1">
    <location>
        <begin position="1"/>
        <end position="29"/>
    </location>
</feature>
<protein>
    <submittedName>
        <fullName evidence="2">Uncharacterized protein</fullName>
    </submittedName>
</protein>
<dbReference type="EMBL" id="DYXT01000005">
    <property type="protein sequence ID" value="HJE38226.1"/>
    <property type="molecule type" value="Genomic_DNA"/>
</dbReference>
<organism evidence="2 3">
    <name type="scientific">Candidatus Amulumruptor caecigallinarius</name>
    <dbReference type="NCBI Taxonomy" id="2109911"/>
    <lineage>
        <taxon>Bacteria</taxon>
        <taxon>Pseudomonadati</taxon>
        <taxon>Bacteroidota</taxon>
        <taxon>Bacteroidia</taxon>
        <taxon>Bacteroidales</taxon>
        <taxon>Muribaculaceae</taxon>
        <taxon>Candidatus Amulumruptor</taxon>
    </lineage>
</organism>
<reference evidence="2" key="1">
    <citation type="journal article" date="2021" name="PeerJ">
        <title>Extensive microbial diversity within the chicken gut microbiome revealed by metagenomics and culture.</title>
        <authorList>
            <person name="Gilroy R."/>
            <person name="Ravi A."/>
            <person name="Getino M."/>
            <person name="Pursley I."/>
            <person name="Horton D.L."/>
            <person name="Alikhan N.F."/>
            <person name="Baker D."/>
            <person name="Gharbi K."/>
            <person name="Hall N."/>
            <person name="Watson M."/>
            <person name="Adriaenssens E.M."/>
            <person name="Foster-Nyarko E."/>
            <person name="Jarju S."/>
            <person name="Secka A."/>
            <person name="Antonio M."/>
            <person name="Oren A."/>
            <person name="Chaudhuri R.R."/>
            <person name="La Ragione R."/>
            <person name="Hildebrand F."/>
            <person name="Pallen M.J."/>
        </authorList>
    </citation>
    <scope>NUCLEOTIDE SEQUENCE</scope>
    <source>
        <strain evidence="2">4100</strain>
    </source>
</reference>
<dbReference type="Proteomes" id="UP000711407">
    <property type="component" value="Unassembled WGS sequence"/>
</dbReference>
<reference evidence="2" key="2">
    <citation type="submission" date="2021-09" db="EMBL/GenBank/DDBJ databases">
        <authorList>
            <person name="Gilroy R."/>
        </authorList>
    </citation>
    <scope>NUCLEOTIDE SEQUENCE</scope>
    <source>
        <strain evidence="2">4100</strain>
    </source>
</reference>